<proteinExistence type="predicted"/>
<evidence type="ECO:0000256" key="3">
    <source>
        <dbReference type="ARBA" id="ARBA00022475"/>
    </source>
</evidence>
<evidence type="ECO:0000256" key="6">
    <source>
        <dbReference type="ARBA" id="ARBA00023065"/>
    </source>
</evidence>
<accession>A0A0R2B8R6</accession>
<dbReference type="GO" id="GO:0005886">
    <property type="term" value="C:plasma membrane"/>
    <property type="evidence" value="ECO:0007669"/>
    <property type="project" value="UniProtKB-SubCell"/>
</dbReference>
<keyword evidence="6" id="KW-0406">Ion transport</keyword>
<evidence type="ECO:0000256" key="4">
    <source>
        <dbReference type="ARBA" id="ARBA00022692"/>
    </source>
</evidence>
<keyword evidence="5 8" id="KW-1133">Transmembrane helix</keyword>
<evidence type="ECO:0000256" key="1">
    <source>
        <dbReference type="ARBA" id="ARBA00004651"/>
    </source>
</evidence>
<keyword evidence="4 8" id="KW-0812">Transmembrane</keyword>
<feature type="transmembrane region" description="Helical" evidence="8">
    <location>
        <begin position="21"/>
        <end position="42"/>
    </location>
</feature>
<dbReference type="RefSeq" id="WP_056958950.1">
    <property type="nucleotide sequence ID" value="NZ_AYYN01000065.1"/>
</dbReference>
<keyword evidence="7 8" id="KW-0472">Membrane</keyword>
<feature type="transmembrane region" description="Helical" evidence="8">
    <location>
        <begin position="241"/>
        <end position="265"/>
    </location>
</feature>
<evidence type="ECO:0000256" key="7">
    <source>
        <dbReference type="ARBA" id="ARBA00023136"/>
    </source>
</evidence>
<dbReference type="GO" id="GO:0008324">
    <property type="term" value="F:monoatomic cation transmembrane transporter activity"/>
    <property type="evidence" value="ECO:0007669"/>
    <property type="project" value="InterPro"/>
</dbReference>
<dbReference type="PANTHER" id="PTHR32024">
    <property type="entry name" value="TRK SYSTEM POTASSIUM UPTAKE PROTEIN TRKG-RELATED"/>
    <property type="match status" value="1"/>
</dbReference>
<feature type="transmembrane region" description="Helical" evidence="8">
    <location>
        <begin position="422"/>
        <end position="443"/>
    </location>
</feature>
<dbReference type="Proteomes" id="UP000051612">
    <property type="component" value="Unassembled WGS sequence"/>
</dbReference>
<protein>
    <submittedName>
        <fullName evidence="9">Cation transporter</fullName>
    </submittedName>
</protein>
<evidence type="ECO:0000256" key="8">
    <source>
        <dbReference type="SAM" id="Phobius"/>
    </source>
</evidence>
<dbReference type="AlphaFoldDB" id="A0A0R2B8R6"/>
<dbReference type="PANTHER" id="PTHR32024:SF4">
    <property type="entry name" value="KTR SYSTEM POTASSIUM UPTAKE PROTEIN D"/>
    <property type="match status" value="1"/>
</dbReference>
<feature type="transmembrane region" description="Helical" evidence="8">
    <location>
        <begin position="327"/>
        <end position="345"/>
    </location>
</feature>
<dbReference type="Pfam" id="PF02386">
    <property type="entry name" value="TrkH"/>
    <property type="match status" value="1"/>
</dbReference>
<evidence type="ECO:0000256" key="2">
    <source>
        <dbReference type="ARBA" id="ARBA00022448"/>
    </source>
</evidence>
<comment type="caution">
    <text evidence="9">The sequence shown here is derived from an EMBL/GenBank/DDBJ whole genome shotgun (WGS) entry which is preliminary data.</text>
</comment>
<gene>
    <name evidence="9" type="ORF">FC48_GL000092</name>
</gene>
<feature type="transmembrane region" description="Helical" evidence="8">
    <location>
        <begin position="366"/>
        <end position="386"/>
    </location>
</feature>
<dbReference type="InterPro" id="IPR003445">
    <property type="entry name" value="Cat_transpt"/>
</dbReference>
<feature type="transmembrane region" description="Helical" evidence="8">
    <location>
        <begin position="134"/>
        <end position="159"/>
    </location>
</feature>
<keyword evidence="3" id="KW-1003">Cell membrane</keyword>
<reference evidence="9 10" key="1">
    <citation type="journal article" date="2015" name="Genome Announc.">
        <title>Expanding the biotechnology potential of lactobacilli through comparative genomics of 213 strains and associated genera.</title>
        <authorList>
            <person name="Sun Z."/>
            <person name="Harris H.M."/>
            <person name="McCann A."/>
            <person name="Guo C."/>
            <person name="Argimon S."/>
            <person name="Zhang W."/>
            <person name="Yang X."/>
            <person name="Jeffery I.B."/>
            <person name="Cooney J.C."/>
            <person name="Kagawa T.F."/>
            <person name="Liu W."/>
            <person name="Song Y."/>
            <person name="Salvetti E."/>
            <person name="Wrobel A."/>
            <person name="Rasinkangas P."/>
            <person name="Parkhill J."/>
            <person name="Rea M.C."/>
            <person name="O'Sullivan O."/>
            <person name="Ritari J."/>
            <person name="Douillard F.P."/>
            <person name="Paul Ross R."/>
            <person name="Yang R."/>
            <person name="Briner A.E."/>
            <person name="Felis G.E."/>
            <person name="de Vos W.M."/>
            <person name="Barrangou R."/>
            <person name="Klaenhammer T.R."/>
            <person name="Caufield P.W."/>
            <person name="Cui Y."/>
            <person name="Zhang H."/>
            <person name="O'Toole P.W."/>
        </authorList>
    </citation>
    <scope>NUCLEOTIDE SEQUENCE [LARGE SCALE GENOMIC DNA]</scope>
    <source>
        <strain evidence="9 10">DSM 20452</strain>
    </source>
</reference>
<evidence type="ECO:0000313" key="9">
    <source>
        <dbReference type="EMBL" id="KRM75559.1"/>
    </source>
</evidence>
<evidence type="ECO:0000313" key="10">
    <source>
        <dbReference type="Proteomes" id="UP000051612"/>
    </source>
</evidence>
<organism evidence="9 10">
    <name type="scientific">Ligilactobacillus murinus DSM 20452 = NBRC 14221</name>
    <dbReference type="NCBI Taxonomy" id="1423772"/>
    <lineage>
        <taxon>Bacteria</taxon>
        <taxon>Bacillati</taxon>
        <taxon>Bacillota</taxon>
        <taxon>Bacilli</taxon>
        <taxon>Lactobacillales</taxon>
        <taxon>Lactobacillaceae</taxon>
        <taxon>Ligilactobacillus</taxon>
    </lineage>
</organism>
<name>A0A0R2B8R6_9LACO</name>
<evidence type="ECO:0000256" key="5">
    <source>
        <dbReference type="ARBA" id="ARBA00022989"/>
    </source>
</evidence>
<dbReference type="GO" id="GO:0030001">
    <property type="term" value="P:metal ion transport"/>
    <property type="evidence" value="ECO:0007669"/>
    <property type="project" value="UniProtKB-ARBA"/>
</dbReference>
<feature type="transmembrane region" description="Helical" evidence="8">
    <location>
        <begin position="200"/>
        <end position="220"/>
    </location>
</feature>
<feature type="transmembrane region" description="Helical" evidence="8">
    <location>
        <begin position="87"/>
        <end position="106"/>
    </location>
</feature>
<comment type="subcellular location">
    <subcellularLocation>
        <location evidence="1">Cell membrane</location>
        <topology evidence="1">Multi-pass membrane protein</topology>
    </subcellularLocation>
</comment>
<sequence>MFYRLKKKIRAKYREATPIQLLVAYYGIATIITFGLLCLPWIKLPDAPETTLLDNLFMAISTISVTGLSTFPIDQVYNEYGVILLEILFQVGGFGVTMLATVAMVLTGRRIGLHQRQLIQFDMNQPRLSGMVKLVTSVFGLMIMVQVVFGLLFSLYFMWRHVYDNFSAALFHGMYISISAVTNAGFDVTGDSIAPFRQDYGFLMIIMVLVIIGSIGYPVLTEIEAWFFYKLRYRGLRKFRFSLFCKLAVFFAAIFTVVGTILLYLSENGGLHLRADSLHNFMSAMFYSVSSRNAGLQINSMNDFNHTTLLLLALLMFIGASPSSVGGGVRTTTIGIFILYLYSFIRGRNNINIFNRRISREDIQKAIVVVSLSTLLCISAVFILSATEDAPLLSLVFEVASAFGTTGLSLGITDSLSTVGKIVIMVLMFIGRIGMLYTLMFFIRKRDRDLSYKMPTEKIIIG</sequence>
<dbReference type="EMBL" id="AYYN01000065">
    <property type="protein sequence ID" value="KRM75559.1"/>
    <property type="molecule type" value="Genomic_DNA"/>
</dbReference>
<dbReference type="PATRIC" id="fig|1423772.3.peg.105"/>
<keyword evidence="2" id="KW-0813">Transport</keyword>